<accession>A0ABP0LEG8</accession>
<feature type="chain" id="PRO_5046571025" evidence="7">
    <location>
        <begin position="31"/>
        <end position="1666"/>
    </location>
</feature>
<organism evidence="9 10">
    <name type="scientific">Durusdinium trenchii</name>
    <dbReference type="NCBI Taxonomy" id="1381693"/>
    <lineage>
        <taxon>Eukaryota</taxon>
        <taxon>Sar</taxon>
        <taxon>Alveolata</taxon>
        <taxon>Dinophyceae</taxon>
        <taxon>Suessiales</taxon>
        <taxon>Symbiodiniaceae</taxon>
        <taxon>Durusdinium</taxon>
    </lineage>
</organism>
<dbReference type="Gene3D" id="3.30.1120.10">
    <property type="match status" value="1"/>
</dbReference>
<evidence type="ECO:0000256" key="4">
    <source>
        <dbReference type="ARBA" id="ARBA00022801"/>
    </source>
</evidence>
<protein>
    <submittedName>
        <fullName evidence="9">Arylsulfatase A (ASA) (Cerebroside-sulfatase) [Cleaved into: Arylsulfatase A component B</fullName>
    </submittedName>
</protein>
<keyword evidence="10" id="KW-1185">Reference proteome</keyword>
<gene>
    <name evidence="9" type="ORF">SCF082_LOCUS22238</name>
</gene>
<dbReference type="InterPro" id="IPR013320">
    <property type="entry name" value="ConA-like_dom_sf"/>
</dbReference>
<proteinExistence type="inferred from homology"/>
<sequence length="1666" mass="181542">MQSNRSTRFLSTSHFLVSAVLLGYVSSSAATALGESRPNIVYILADDLGYGDLGSYGQEKIQTPNLDQLAAEGMRFTQAYSGSSVCAPSRCTLMTGLHTGNCRNPDTGEDPLLPEDVTVAELLQTAGYKTGMFGKWGLGPAGTTGTPDLQGFDQYYGYLDQAEAHNHYPQRLWKNGSEVALNGQKYAPDEFTQGVLDFVDESQDEPFFLYWPTTLPHAGMQVPASEPSFADYRAEFGDEPAFAGAGNYVANPYPRATRAAMITRMDRDVGALVQKLKDTGQYENTLIIFASDNGPSTEGGPTGSDNFVDFFNARGEVNGVGLRGEAPLEAKHNLLEGGIRTPMIASWPGQIAAGTTSDRQVAMWDFLPTATEMAGVQTPSGLDGVSFLPTLLGQAQVEREYLYWEWPLYGDAKAVRVGDWKLIKYDGDPPYPNDPIELYNLASDVGETTNLYSTHPDKVAELMDYIDGVPPIPDPDPDPDPDVDPRGAILFYDFESAPGGVVSDNSGVAAVKDLTLFGGAAIVTDSQRGNVLSLDGIDDYAATAANAVGDKLDTQDSLTMMAWIKTEDSSRSVIATRTNGPGYLFEINRPGEAGLLTAHVGGPGVDATATSTVNDGEWHHVAMTYDGETLRGYVDGIEEAMLEGSPTDSTQDYPFMVGALRPAGESDARLFSGMIDDLRVYNIVLTADQIQELMSPSSGMPGDFNDDGIVNLADYVVWRNNLGGNDAVLHGNGTGGGTVVAADYELWKSHFGNGSSNDGGPGGTLPGSNSAGFYNGWRHHRRMWGWSAQILPFMELTSEYDLLAPGDRTVREAMLEPTAAPIFGKHQPNFLCPSGIANDATNNAEMYGSDIETQVQMAIMSYVSCAGPYNSVSGHKYSGDKGGAIVFRDARIDSEGIKRSTKNITDGTSNTIIVSERSENPDEPWPRGRGTLYAPSGNIHNVLMCTVNGIWGSRGYSSDGEAAMNEGAKWTVAARSLHPGFTFPLGVLRRVNHGVVVTRFITVLAECERELASFVLALVPNFADADEILQETKLRLWEQFEDYDPELQFSKWAKTIARYQVLTYRKTKGREKVYFSTELMETVAEDFEYHANSHVDRSEALQFCLNSLSSRCQSLLRECYAGKPSVARAAKTVGMAVQSARKAIYRRYAEQASPEFAEMKTWARPGVYAEVFGPKDNDLADDELNDQIENRSVDQKASADGVARPGIEPREVAHLEAEHFVARVLSVSSDASWSEGGAPKDFLLRLRPNEHLAIESGFVEIEFHSSARVVLHGPARFVPLGSQSARLEQGKLTGEAENGGFQLETGAAEVIDIGTAFGVAVDDVSGTDVYVFDGEVEVTPMLADKQPPQSHLLTEGIGVRVRMNGDVDYEASIDVDSFTRSVPKSNIVDQQLDRLTLIDIVSGGDGFGNLLAGAINPLTGDWDHRSQLYKNGKHKGLQPGDGIYHHCSCNDLVDGVFVPKGSAGEIQVDSKHNSFRLEESEGVTYGPLWVRRKTSSDDFLRDSDRISANFWGTGTLAPILSRLADSRTGLMGIHPNVGITFNLSKIRHNQERSLSRFQATVANLDNAEQWIRHQATLAPRENVENWVQSELAKYTDRTADVRVLIDGKPRYSRLDFSRRDGDAFIDVEITEEDEFLTILSTDAANATSFDHVVLIDPEFILTVVQE</sequence>
<evidence type="ECO:0000313" key="10">
    <source>
        <dbReference type="Proteomes" id="UP001642464"/>
    </source>
</evidence>
<comment type="caution">
    <text evidence="9">The sequence shown here is derived from an EMBL/GenBank/DDBJ whole genome shotgun (WGS) entry which is preliminary data.</text>
</comment>
<dbReference type="Gene3D" id="1.10.1740.10">
    <property type="match status" value="1"/>
</dbReference>
<comment type="similarity">
    <text evidence="1">Belongs to the sulfatase family.</text>
</comment>
<dbReference type="SMART" id="SM00560">
    <property type="entry name" value="LamGL"/>
    <property type="match status" value="1"/>
</dbReference>
<dbReference type="InterPro" id="IPR006558">
    <property type="entry name" value="LamG-like"/>
</dbReference>
<evidence type="ECO:0000313" key="9">
    <source>
        <dbReference type="EMBL" id="CAK9037557.1"/>
    </source>
</evidence>
<dbReference type="SUPFAM" id="SSF53649">
    <property type="entry name" value="Alkaline phosphatase-like"/>
    <property type="match status" value="1"/>
</dbReference>
<dbReference type="InterPro" id="IPR024607">
    <property type="entry name" value="Sulfatase_CS"/>
</dbReference>
<dbReference type="InterPro" id="IPR014284">
    <property type="entry name" value="RNA_pol_sigma-70_dom"/>
</dbReference>
<evidence type="ECO:0000259" key="8">
    <source>
        <dbReference type="SMART" id="SM00560"/>
    </source>
</evidence>
<dbReference type="Gene3D" id="3.40.720.10">
    <property type="entry name" value="Alkaline Phosphatase, subunit A"/>
    <property type="match status" value="1"/>
</dbReference>
<dbReference type="Pfam" id="PF07596">
    <property type="entry name" value="SBP_bac_10"/>
    <property type="match status" value="1"/>
</dbReference>
<dbReference type="SUPFAM" id="SSF49899">
    <property type="entry name" value="Concanavalin A-like lectins/glucanases"/>
    <property type="match status" value="1"/>
</dbReference>
<dbReference type="Pfam" id="PF00884">
    <property type="entry name" value="Sulfatase"/>
    <property type="match status" value="1"/>
</dbReference>
<evidence type="ECO:0000256" key="2">
    <source>
        <dbReference type="ARBA" id="ARBA00022723"/>
    </source>
</evidence>
<dbReference type="InterPro" id="IPR038637">
    <property type="entry name" value="NPCBM_sf"/>
</dbReference>
<dbReference type="Proteomes" id="UP001642464">
    <property type="component" value="Unassembled WGS sequence"/>
</dbReference>
<name>A0ABP0LEG8_9DINO</name>
<evidence type="ECO:0000256" key="7">
    <source>
        <dbReference type="SAM" id="SignalP"/>
    </source>
</evidence>
<dbReference type="CDD" id="cd16145">
    <property type="entry name" value="ARS_like"/>
    <property type="match status" value="1"/>
</dbReference>
<dbReference type="InterPro" id="IPR007627">
    <property type="entry name" value="RNA_pol_sigma70_r2"/>
</dbReference>
<dbReference type="InterPro" id="IPR000917">
    <property type="entry name" value="Sulfatase_N"/>
</dbReference>
<keyword evidence="6" id="KW-1015">Disulfide bond</keyword>
<dbReference type="PROSITE" id="PS00018">
    <property type="entry name" value="EF_HAND_1"/>
    <property type="match status" value="1"/>
</dbReference>
<feature type="signal peptide" evidence="7">
    <location>
        <begin position="1"/>
        <end position="30"/>
    </location>
</feature>
<dbReference type="Pfam" id="PF13385">
    <property type="entry name" value="Laminin_G_3"/>
    <property type="match status" value="1"/>
</dbReference>
<evidence type="ECO:0000256" key="1">
    <source>
        <dbReference type="ARBA" id="ARBA00008779"/>
    </source>
</evidence>
<dbReference type="InterPro" id="IPR011453">
    <property type="entry name" value="DUF1559"/>
</dbReference>
<keyword evidence="3 7" id="KW-0732">Signal</keyword>
<dbReference type="InterPro" id="IPR018247">
    <property type="entry name" value="EF_Hand_1_Ca_BS"/>
</dbReference>
<evidence type="ECO:0000256" key="5">
    <source>
        <dbReference type="ARBA" id="ARBA00022837"/>
    </source>
</evidence>
<dbReference type="InterPro" id="IPR013325">
    <property type="entry name" value="RNA_pol_sigma_r2"/>
</dbReference>
<dbReference type="Gene3D" id="2.60.120.200">
    <property type="match status" value="1"/>
</dbReference>
<keyword evidence="4" id="KW-0378">Hydrolase</keyword>
<dbReference type="InterPro" id="IPR050738">
    <property type="entry name" value="Sulfatase"/>
</dbReference>
<dbReference type="SUPFAM" id="SSF88946">
    <property type="entry name" value="Sigma2 domain of RNA polymerase sigma factors"/>
    <property type="match status" value="1"/>
</dbReference>
<dbReference type="PANTHER" id="PTHR42693:SF53">
    <property type="entry name" value="ENDO-4-O-SULFATASE"/>
    <property type="match status" value="1"/>
</dbReference>
<keyword evidence="2" id="KW-0479">Metal-binding</keyword>
<dbReference type="Pfam" id="PF04542">
    <property type="entry name" value="Sigma70_r2"/>
    <property type="match status" value="1"/>
</dbReference>
<dbReference type="Gene3D" id="2.60.120.1060">
    <property type="entry name" value="NPCBM/NEW2 domain"/>
    <property type="match status" value="1"/>
</dbReference>
<dbReference type="PANTHER" id="PTHR42693">
    <property type="entry name" value="ARYLSULFATASE FAMILY MEMBER"/>
    <property type="match status" value="1"/>
</dbReference>
<evidence type="ECO:0000256" key="3">
    <source>
        <dbReference type="ARBA" id="ARBA00022729"/>
    </source>
</evidence>
<keyword evidence="5" id="KW-0106">Calcium</keyword>
<dbReference type="NCBIfam" id="TIGR02937">
    <property type="entry name" value="sigma70-ECF"/>
    <property type="match status" value="1"/>
</dbReference>
<dbReference type="EMBL" id="CAXAMM010015891">
    <property type="protein sequence ID" value="CAK9037557.1"/>
    <property type="molecule type" value="Genomic_DNA"/>
</dbReference>
<feature type="domain" description="LamG-like jellyroll fold" evidence="8">
    <location>
        <begin position="556"/>
        <end position="688"/>
    </location>
</feature>
<reference evidence="9 10" key="1">
    <citation type="submission" date="2024-02" db="EMBL/GenBank/DDBJ databases">
        <authorList>
            <person name="Chen Y."/>
            <person name="Shah S."/>
            <person name="Dougan E. K."/>
            <person name="Thang M."/>
            <person name="Chan C."/>
        </authorList>
    </citation>
    <scope>NUCLEOTIDE SEQUENCE [LARGE SCALE GENOMIC DNA]</scope>
</reference>
<dbReference type="PROSITE" id="PS00523">
    <property type="entry name" value="SULFATASE_1"/>
    <property type="match status" value="1"/>
</dbReference>
<dbReference type="InterPro" id="IPR017850">
    <property type="entry name" value="Alkaline_phosphatase_core_sf"/>
</dbReference>
<evidence type="ECO:0000256" key="6">
    <source>
        <dbReference type="ARBA" id="ARBA00023157"/>
    </source>
</evidence>